<feature type="compositionally biased region" description="Polar residues" evidence="3">
    <location>
        <begin position="759"/>
        <end position="774"/>
    </location>
</feature>
<organism evidence="5 6">
    <name type="scientific">Apatococcus lobatus</name>
    <dbReference type="NCBI Taxonomy" id="904363"/>
    <lineage>
        <taxon>Eukaryota</taxon>
        <taxon>Viridiplantae</taxon>
        <taxon>Chlorophyta</taxon>
        <taxon>core chlorophytes</taxon>
        <taxon>Trebouxiophyceae</taxon>
        <taxon>Chlorellales</taxon>
        <taxon>Chlorellaceae</taxon>
        <taxon>Apatococcus</taxon>
    </lineage>
</organism>
<evidence type="ECO:0000256" key="1">
    <source>
        <dbReference type="ARBA" id="ARBA00023170"/>
    </source>
</evidence>
<dbReference type="InterPro" id="IPR003018">
    <property type="entry name" value="GAF"/>
</dbReference>
<keyword evidence="1" id="KW-0675">Receptor</keyword>
<keyword evidence="6" id="KW-1185">Reference proteome</keyword>
<dbReference type="PROSITE" id="PS50011">
    <property type="entry name" value="PROTEIN_KINASE_DOM"/>
    <property type="match status" value="1"/>
</dbReference>
<accession>A0AAW1RT02</accession>
<dbReference type="InterPro" id="IPR051681">
    <property type="entry name" value="Ser/Thr_Kinases-Pseudokinases"/>
</dbReference>
<dbReference type="AlphaFoldDB" id="A0AAW1RT02"/>
<feature type="binding site" evidence="2">
    <location>
        <position position="442"/>
    </location>
    <ligand>
        <name>ATP</name>
        <dbReference type="ChEBI" id="CHEBI:30616"/>
    </ligand>
</feature>
<evidence type="ECO:0000256" key="2">
    <source>
        <dbReference type="PROSITE-ProRule" id="PRU10141"/>
    </source>
</evidence>
<dbReference type="SUPFAM" id="SSF56112">
    <property type="entry name" value="Protein kinase-like (PK-like)"/>
    <property type="match status" value="1"/>
</dbReference>
<dbReference type="Pfam" id="PF01590">
    <property type="entry name" value="GAF"/>
    <property type="match status" value="1"/>
</dbReference>
<dbReference type="SMART" id="SM00065">
    <property type="entry name" value="GAF"/>
    <property type="match status" value="1"/>
</dbReference>
<gene>
    <name evidence="5" type="ORF">WJX74_007610</name>
</gene>
<dbReference type="PROSITE" id="PS00107">
    <property type="entry name" value="PROTEIN_KINASE_ATP"/>
    <property type="match status" value="1"/>
</dbReference>
<feature type="domain" description="Protein kinase" evidence="4">
    <location>
        <begin position="415"/>
        <end position="724"/>
    </location>
</feature>
<dbReference type="InterPro" id="IPR000719">
    <property type="entry name" value="Prot_kinase_dom"/>
</dbReference>
<protein>
    <recommendedName>
        <fullName evidence="4">Protein kinase domain-containing protein</fullName>
    </recommendedName>
</protein>
<dbReference type="InterPro" id="IPR017441">
    <property type="entry name" value="Protein_kinase_ATP_BS"/>
</dbReference>
<proteinExistence type="predicted"/>
<evidence type="ECO:0000313" key="5">
    <source>
        <dbReference type="EMBL" id="KAK9836765.1"/>
    </source>
</evidence>
<feature type="region of interest" description="Disordered" evidence="3">
    <location>
        <begin position="744"/>
        <end position="779"/>
    </location>
</feature>
<dbReference type="Pfam" id="PF07714">
    <property type="entry name" value="PK_Tyr_Ser-Thr"/>
    <property type="match status" value="1"/>
</dbReference>
<dbReference type="PANTHER" id="PTHR44329">
    <property type="entry name" value="SERINE/THREONINE-PROTEIN KINASE TNNI3K-RELATED"/>
    <property type="match status" value="1"/>
</dbReference>
<dbReference type="InterPro" id="IPR029016">
    <property type="entry name" value="GAF-like_dom_sf"/>
</dbReference>
<dbReference type="InterPro" id="IPR011009">
    <property type="entry name" value="Kinase-like_dom_sf"/>
</dbReference>
<sequence>MSTTSGTTSATSVTVKDCHSYWPLPHDEEERFKTVLAFKVLDTQEDPVLQSLCVLARTLMGTCFAGVSVMDKDRLWYKAVSFGDVPHGFQQPRRMGFCHWALLAPNPEVTVVPDMTKDLRMQHLPVVTGPPNIRFYAGAPLIASNGYRLGTFCLADMAPVNLTAEQYNLLTGFAEMALRELERDHHAALTQRRHEHMLRTANCFKSGVLLCDVAEQSWPILFANAAWTGLTGKQIAADADGKGQGFWDLYEMADKREGTPDQAFARLLERHEIFTIHIRPRSQDGTQDAEAFAVNLRPACKETLDEQTPRIGVPSHIPSGLDNRSSNIWFASLPQTEDGARVSKDFSSTRNSRSLPAAPSVSSRGGSIPGTAASSVLPSQSGATSYESLRKQLKAGADKGLVGSEASPTTTASELVLGVLVGAGRSGQVFRGQWHGAPVAVKVINIPHSECIRMDAFNSWVPPEAAMAVSLSHPHLVRTYKFVIPGPDERMFQAGPFRPLLQHQAAALHTESLEHEADGSAVDKASLAEAWLVMEFCNRGTMRDAIDRGWFRKASGDKPNLNLVLASAWEIAAGLAHLHSLDVIHSDICADNINLVASNSSAGFACKIGDFGLSLITQGQAQVPPRQNSSWACAAPEMIASGRLSRGADIFGFGMVLWEMVTGQHAWGGLPYGQIVKLVVRQKQQPPLPSDTPRLLRVLISKCLAYDPNKRPSARSVMDRLDKLRVTVQAESLQLDPDEMAAAGCFGGRSKSRRASGSTDGASRSGSFTSNGDSAANLRRPSWFTRSTSGLFGRKSFSSNDSSMRGKARV</sequence>
<dbReference type="Gene3D" id="1.10.510.10">
    <property type="entry name" value="Transferase(Phosphotransferase) domain 1"/>
    <property type="match status" value="1"/>
</dbReference>
<keyword evidence="2" id="KW-0547">Nucleotide-binding</keyword>
<dbReference type="PANTHER" id="PTHR44329:SF214">
    <property type="entry name" value="PROTEIN KINASE DOMAIN-CONTAINING PROTEIN"/>
    <property type="match status" value="1"/>
</dbReference>
<dbReference type="InterPro" id="IPR001245">
    <property type="entry name" value="Ser-Thr/Tyr_kinase_cat_dom"/>
</dbReference>
<name>A0AAW1RT02_9CHLO</name>
<dbReference type="Gene3D" id="3.30.200.20">
    <property type="entry name" value="Phosphorylase Kinase, domain 1"/>
    <property type="match status" value="1"/>
</dbReference>
<evidence type="ECO:0000259" key="4">
    <source>
        <dbReference type="PROSITE" id="PS50011"/>
    </source>
</evidence>
<evidence type="ECO:0000313" key="6">
    <source>
        <dbReference type="Proteomes" id="UP001438707"/>
    </source>
</evidence>
<reference evidence="5 6" key="1">
    <citation type="journal article" date="2024" name="Nat. Commun.">
        <title>Phylogenomics reveals the evolutionary origins of lichenization in chlorophyte algae.</title>
        <authorList>
            <person name="Puginier C."/>
            <person name="Libourel C."/>
            <person name="Otte J."/>
            <person name="Skaloud P."/>
            <person name="Haon M."/>
            <person name="Grisel S."/>
            <person name="Petersen M."/>
            <person name="Berrin J.G."/>
            <person name="Delaux P.M."/>
            <person name="Dal Grande F."/>
            <person name="Keller J."/>
        </authorList>
    </citation>
    <scope>NUCLEOTIDE SEQUENCE [LARGE SCALE GENOMIC DNA]</scope>
    <source>
        <strain evidence="5 6">SAG 2145</strain>
    </source>
</reference>
<dbReference type="SUPFAM" id="SSF55781">
    <property type="entry name" value="GAF domain-like"/>
    <property type="match status" value="1"/>
</dbReference>
<comment type="caution">
    <text evidence="5">The sequence shown here is derived from an EMBL/GenBank/DDBJ whole genome shotgun (WGS) entry which is preliminary data.</text>
</comment>
<dbReference type="Gene3D" id="3.30.450.40">
    <property type="match status" value="1"/>
</dbReference>
<dbReference type="GO" id="GO:0004674">
    <property type="term" value="F:protein serine/threonine kinase activity"/>
    <property type="evidence" value="ECO:0007669"/>
    <property type="project" value="TreeGrafter"/>
</dbReference>
<dbReference type="Proteomes" id="UP001438707">
    <property type="component" value="Unassembled WGS sequence"/>
</dbReference>
<feature type="compositionally biased region" description="Polar residues" evidence="3">
    <location>
        <begin position="372"/>
        <end position="381"/>
    </location>
</feature>
<evidence type="ECO:0000256" key="3">
    <source>
        <dbReference type="SAM" id="MobiDB-lite"/>
    </source>
</evidence>
<dbReference type="EMBL" id="JALJOS010000007">
    <property type="protein sequence ID" value="KAK9836765.1"/>
    <property type="molecule type" value="Genomic_DNA"/>
</dbReference>
<feature type="region of interest" description="Disordered" evidence="3">
    <location>
        <begin position="340"/>
        <end position="381"/>
    </location>
</feature>
<feature type="compositionally biased region" description="Polar residues" evidence="3">
    <location>
        <begin position="345"/>
        <end position="365"/>
    </location>
</feature>
<dbReference type="GO" id="GO:0005524">
    <property type="term" value="F:ATP binding"/>
    <property type="evidence" value="ECO:0007669"/>
    <property type="project" value="UniProtKB-UniRule"/>
</dbReference>
<keyword evidence="2" id="KW-0067">ATP-binding</keyword>